<dbReference type="PANTHER" id="PTHR14633">
    <property type="entry name" value="LITTLE ELONGATION COMPLEX SUBUNIT 2"/>
    <property type="match status" value="1"/>
</dbReference>
<evidence type="ECO:0000313" key="3">
    <source>
        <dbReference type="Proteomes" id="UP000504635"/>
    </source>
</evidence>
<dbReference type="Pfam" id="PF10505">
    <property type="entry name" value="NARG2_C"/>
    <property type="match status" value="1"/>
</dbReference>
<evidence type="ECO:0000259" key="2">
    <source>
        <dbReference type="Pfam" id="PF10505"/>
    </source>
</evidence>
<dbReference type="OrthoDB" id="6288737at2759"/>
<dbReference type="GO" id="GO:0042796">
    <property type="term" value="P:snRNA transcription by RNA polymerase III"/>
    <property type="evidence" value="ECO:0007669"/>
    <property type="project" value="TreeGrafter"/>
</dbReference>
<feature type="domain" description="Little elongation complex subunit 2 C-terminal" evidence="2">
    <location>
        <begin position="366"/>
        <end position="584"/>
    </location>
</feature>
<accession>A0A6J2YBT6</accession>
<name>A0A6J2YBT6_SITOR</name>
<organism evidence="3 4">
    <name type="scientific">Sitophilus oryzae</name>
    <name type="common">Rice weevil</name>
    <name type="synonym">Curculio oryzae</name>
    <dbReference type="NCBI Taxonomy" id="7048"/>
    <lineage>
        <taxon>Eukaryota</taxon>
        <taxon>Metazoa</taxon>
        <taxon>Ecdysozoa</taxon>
        <taxon>Arthropoda</taxon>
        <taxon>Hexapoda</taxon>
        <taxon>Insecta</taxon>
        <taxon>Pterygota</taxon>
        <taxon>Neoptera</taxon>
        <taxon>Endopterygota</taxon>
        <taxon>Coleoptera</taxon>
        <taxon>Polyphaga</taxon>
        <taxon>Cucujiformia</taxon>
        <taxon>Curculionidae</taxon>
        <taxon>Dryophthorinae</taxon>
        <taxon>Sitophilus</taxon>
    </lineage>
</organism>
<evidence type="ECO:0000256" key="1">
    <source>
        <dbReference type="SAM" id="MobiDB-lite"/>
    </source>
</evidence>
<keyword evidence="3" id="KW-1185">Reference proteome</keyword>
<protein>
    <submittedName>
        <fullName evidence="4">Uncharacterized protein LOC115885569</fullName>
    </submittedName>
</protein>
<reference evidence="4" key="1">
    <citation type="submission" date="2025-08" db="UniProtKB">
        <authorList>
            <consortium name="RefSeq"/>
        </authorList>
    </citation>
    <scope>IDENTIFICATION</scope>
    <source>
        <tissue evidence="4">Gonads</tissue>
    </source>
</reference>
<dbReference type="GO" id="GO:0045945">
    <property type="term" value="P:positive regulation of transcription by RNA polymerase III"/>
    <property type="evidence" value="ECO:0007669"/>
    <property type="project" value="TreeGrafter"/>
</dbReference>
<dbReference type="KEGG" id="soy:115885569"/>
<dbReference type="RefSeq" id="XP_030760385.1">
    <property type="nucleotide sequence ID" value="XM_030904525.1"/>
</dbReference>
<dbReference type="Proteomes" id="UP000504635">
    <property type="component" value="Unplaced"/>
</dbReference>
<evidence type="ECO:0000313" key="4">
    <source>
        <dbReference type="RefSeq" id="XP_030760385.1"/>
    </source>
</evidence>
<feature type="compositionally biased region" description="Basic residues" evidence="1">
    <location>
        <begin position="592"/>
        <end position="602"/>
    </location>
</feature>
<feature type="region of interest" description="Disordered" evidence="1">
    <location>
        <begin position="586"/>
        <end position="609"/>
    </location>
</feature>
<dbReference type="GeneID" id="115885569"/>
<dbReference type="InParanoid" id="A0A6J2YBT6"/>
<gene>
    <name evidence="4" type="primary">LOC115885569</name>
</gene>
<proteinExistence type="predicted"/>
<sequence length="609" mass="71037">MNEFLKLNWRVKDLADLEPQECFIKDEVVADSLIYKHCQKKRIFQRGKKQKNQIFQNKRFVPGGNVNIFTATKSTLDTFAHEHCLRALKLFQSGNNCSSHNAVDKFAIEMFQKLKPRIMEENAQYQSFVFDQWVKKDKEAIQGIKSSIYLHGKNAWVRKWQRIYFYPQFYREMRMFNMSFSENESIIEFKFINNVLELGTLAKFLNPNLKSECILKCVTLPSIEKTDILYSNLPVNEDKNVYDIIKKYDINLVISASSLKCISDNTDLKARWMIPFKVKLITTEKEDCDNSTKKVVFIDKPFSQNNISNLDLAYISFKHLIKTNFCQVEAFKFGQDEKTITPEDIENSSGVLGNDFESESYLNKHDNKIHHNVNYRIWNIKKTDCRNNLMKHKVKTTEFNVLIRSKLDACECHENGALQPVVLKPKLETQLRYGAKITSKSELAREWVSLFFTPYSNLYRVRLSPTSGEVICVDKCTIQKVAAEAQTHYQYKPQLSLGVLQKVFEELINLEPGDYLLQHLPKHEAFVAILKKDESSTSNDNFDFHAEYTNAVVDTAPKQWLPIDVNYILPSFETNKRLPGMFTPRTIINKPNKNKQNRRNQTKIREPLQ</sequence>
<dbReference type="GO" id="GO:0008023">
    <property type="term" value="C:transcription elongation factor complex"/>
    <property type="evidence" value="ECO:0007669"/>
    <property type="project" value="InterPro"/>
</dbReference>
<dbReference type="AlphaFoldDB" id="A0A6J2YBT6"/>
<dbReference type="InterPro" id="IPR019535">
    <property type="entry name" value="ICE2_C"/>
</dbReference>
<dbReference type="GO" id="GO:0042795">
    <property type="term" value="P:snRNA transcription by RNA polymerase II"/>
    <property type="evidence" value="ECO:0007669"/>
    <property type="project" value="TreeGrafter"/>
</dbReference>
<dbReference type="PANTHER" id="PTHR14633:SF3">
    <property type="entry name" value="LITTLE ELONGATION COMPLEX SUBUNIT 2"/>
    <property type="match status" value="1"/>
</dbReference>